<organism evidence="2 3">
    <name type="scientific">Shiella aurantiaca</name>
    <dbReference type="NCBI Taxonomy" id="3058365"/>
    <lineage>
        <taxon>Bacteria</taxon>
        <taxon>Pseudomonadati</taxon>
        <taxon>Bacteroidota</taxon>
        <taxon>Cytophagia</taxon>
        <taxon>Cytophagales</taxon>
        <taxon>Shiellaceae</taxon>
        <taxon>Shiella</taxon>
    </lineage>
</organism>
<dbReference type="Proteomes" id="UP001168552">
    <property type="component" value="Unassembled WGS sequence"/>
</dbReference>
<reference evidence="2" key="1">
    <citation type="submission" date="2023-06" db="EMBL/GenBank/DDBJ databases">
        <title>Cytophagales bacterium Strain LB-30, isolated from soil.</title>
        <authorList>
            <person name="Liu B."/>
        </authorList>
    </citation>
    <scope>NUCLEOTIDE SEQUENCE</scope>
    <source>
        <strain evidence="2">LB-30</strain>
    </source>
</reference>
<dbReference type="EMBL" id="JAUHJS010000004">
    <property type="protein sequence ID" value="MDN4165509.1"/>
    <property type="molecule type" value="Genomic_DNA"/>
</dbReference>
<feature type="signal peptide" evidence="1">
    <location>
        <begin position="1"/>
        <end position="18"/>
    </location>
</feature>
<feature type="chain" id="PRO_5045841620" description="Aspartyl protease" evidence="1">
    <location>
        <begin position="19"/>
        <end position="326"/>
    </location>
</feature>
<keyword evidence="3" id="KW-1185">Reference proteome</keyword>
<comment type="caution">
    <text evidence="2">The sequence shown here is derived from an EMBL/GenBank/DDBJ whole genome shotgun (WGS) entry which is preliminary data.</text>
</comment>
<evidence type="ECO:0000256" key="1">
    <source>
        <dbReference type="SAM" id="SignalP"/>
    </source>
</evidence>
<proteinExistence type="predicted"/>
<keyword evidence="1" id="KW-0732">Signal</keyword>
<dbReference type="RefSeq" id="WP_320004041.1">
    <property type="nucleotide sequence ID" value="NZ_JAUHJS010000004.1"/>
</dbReference>
<evidence type="ECO:0000313" key="3">
    <source>
        <dbReference type="Proteomes" id="UP001168552"/>
    </source>
</evidence>
<protein>
    <recommendedName>
        <fullName evidence="4">Aspartyl protease</fullName>
    </recommendedName>
</protein>
<sequence>MKKLFNLSTLALLFSCSADEPTGGANYTLPGEMIAHQFYVYVATPTGDSLRFFTDTGGGVFLMPQAAKDLNLTLTEEDMDGQKGNLAQFADLCADASFPVVSMRGRQIIPVMSEEVIAKKNMFDASVDGMLGQAWFANHTWRMDYKSGQLTVNVPAVEEEGEHIAPLGFFENKLGMRQMNFPRIQMEVEGEALDVLFDTGASLFPSTEAGKAMGDTVHTQIGTSFIIDSVLNRWAEQHPDWRIIINSDAKMGGNDYVVRSIEVPSIKVAGHEVGPVWFTSRPNENFTGYMSQWMDQTVYGALGGSAFQYFTITVDYPNARAKFEKN</sequence>
<gene>
    <name evidence="2" type="ORF">QWY31_08355</name>
</gene>
<dbReference type="PROSITE" id="PS51257">
    <property type="entry name" value="PROKAR_LIPOPROTEIN"/>
    <property type="match status" value="1"/>
</dbReference>
<name>A0ABT8F5G4_9BACT</name>
<dbReference type="InterPro" id="IPR021109">
    <property type="entry name" value="Peptidase_aspartic_dom_sf"/>
</dbReference>
<accession>A0ABT8F5G4</accession>
<evidence type="ECO:0000313" key="2">
    <source>
        <dbReference type="EMBL" id="MDN4165509.1"/>
    </source>
</evidence>
<evidence type="ECO:0008006" key="4">
    <source>
        <dbReference type="Google" id="ProtNLM"/>
    </source>
</evidence>
<dbReference type="Gene3D" id="2.40.70.10">
    <property type="entry name" value="Acid Proteases"/>
    <property type="match status" value="1"/>
</dbReference>